<proteinExistence type="predicted"/>
<dbReference type="RefSeq" id="XP_060408717.1">
    <property type="nucleotide sequence ID" value="XM_060564479.1"/>
</dbReference>
<dbReference type="EMBL" id="JAHLJV010000100">
    <property type="protein sequence ID" value="KAK1573003.1"/>
    <property type="molecule type" value="Genomic_DNA"/>
</dbReference>
<dbReference type="GeneID" id="85448719"/>
<keyword evidence="3" id="KW-1185">Reference proteome</keyword>
<dbReference type="Proteomes" id="UP001230504">
    <property type="component" value="Unassembled WGS sequence"/>
</dbReference>
<name>A0AAD8PNE5_9PEZI</name>
<evidence type="ECO:0000313" key="2">
    <source>
        <dbReference type="EMBL" id="KAK1573003.1"/>
    </source>
</evidence>
<dbReference type="NCBIfam" id="TIGR03429">
    <property type="entry name" value="arom_pren_DMATS"/>
    <property type="match status" value="1"/>
</dbReference>
<dbReference type="PANTHER" id="PTHR40627">
    <property type="entry name" value="INDOLE PRENYLTRANSFERASE TDIB-RELATED"/>
    <property type="match status" value="1"/>
</dbReference>
<evidence type="ECO:0000256" key="1">
    <source>
        <dbReference type="ARBA" id="ARBA00022679"/>
    </source>
</evidence>
<keyword evidence="1" id="KW-0808">Transferase</keyword>
<evidence type="ECO:0000313" key="3">
    <source>
        <dbReference type="Proteomes" id="UP001230504"/>
    </source>
</evidence>
<dbReference type="Pfam" id="PF11991">
    <property type="entry name" value="Trp_DMAT"/>
    <property type="match status" value="1"/>
</dbReference>
<accession>A0AAD8PNE5</accession>
<dbReference type="GO" id="GO:0009820">
    <property type="term" value="P:alkaloid metabolic process"/>
    <property type="evidence" value="ECO:0007669"/>
    <property type="project" value="InterPro"/>
</dbReference>
<comment type="caution">
    <text evidence="2">The sequence shown here is derived from an EMBL/GenBank/DDBJ whole genome shotgun (WGS) entry which is preliminary data.</text>
</comment>
<organism evidence="2 3">
    <name type="scientific">Colletotrichum navitas</name>
    <dbReference type="NCBI Taxonomy" id="681940"/>
    <lineage>
        <taxon>Eukaryota</taxon>
        <taxon>Fungi</taxon>
        <taxon>Dikarya</taxon>
        <taxon>Ascomycota</taxon>
        <taxon>Pezizomycotina</taxon>
        <taxon>Sordariomycetes</taxon>
        <taxon>Hypocreomycetidae</taxon>
        <taxon>Glomerellales</taxon>
        <taxon>Glomerellaceae</taxon>
        <taxon>Colletotrichum</taxon>
        <taxon>Colletotrichum graminicola species complex</taxon>
    </lineage>
</organism>
<sequence length="431" mass="47393">MSTTVSQTVTIPPENVAGGGKATEYWSRYLTSVLTRLFSSVGGYTPSEQQAQIEFMQKHVAPIVGPVPAEPYGLFNMPYIPAPLEASVNLTTKGKPKARIWMNLGKPLDQSRFEPNAAERDSEALLSIARASGADTRWLECLTKAMFLTPSQLEAVRARGGPAWPFSLFCFDFTGMDRTMRAYFPAVPRGGRSRTEVGLDAIKSLKPFGPNLEAGLNLVQSALTRDLEYSYLDDNKYKAGIHMLGVDCLDPEQARVKIYIDVNSNSWNAASDVMTLGGRLTDATSLKAVELLQSVYHLMRDEPEGVDDDWSKPSAVPDRSFPGQQFSVEITAKSSIPEMKIYVPLVQYAGDTQKAEENMHRMLQKLGHEWASNGKLKETMTAVSASESIRGLGVVTFSYSEKKGSYSSVYFAPPPDYADKVVIESRGLSVV</sequence>
<gene>
    <name evidence="2" type="ORF">LY79DRAFT_677227</name>
</gene>
<dbReference type="InterPro" id="IPR017795">
    <property type="entry name" value="ABBA_NscD-like"/>
</dbReference>
<reference evidence="2" key="1">
    <citation type="submission" date="2021-06" db="EMBL/GenBank/DDBJ databases">
        <title>Comparative genomics, transcriptomics and evolutionary studies reveal genomic signatures of adaptation to plant cell wall in hemibiotrophic fungi.</title>
        <authorList>
            <consortium name="DOE Joint Genome Institute"/>
            <person name="Baroncelli R."/>
            <person name="Diaz J.F."/>
            <person name="Benocci T."/>
            <person name="Peng M."/>
            <person name="Battaglia E."/>
            <person name="Haridas S."/>
            <person name="Andreopoulos W."/>
            <person name="Labutti K."/>
            <person name="Pangilinan J."/>
            <person name="Floch G.L."/>
            <person name="Makela M.R."/>
            <person name="Henrissat B."/>
            <person name="Grigoriev I.V."/>
            <person name="Crouch J.A."/>
            <person name="De Vries R.P."/>
            <person name="Sukno S.A."/>
            <person name="Thon M.R."/>
        </authorList>
    </citation>
    <scope>NUCLEOTIDE SEQUENCE</scope>
    <source>
        <strain evidence="2">CBS 125086</strain>
    </source>
</reference>
<dbReference type="GO" id="GO:0016765">
    <property type="term" value="F:transferase activity, transferring alkyl or aryl (other than methyl) groups"/>
    <property type="evidence" value="ECO:0007669"/>
    <property type="project" value="InterPro"/>
</dbReference>
<protein>
    <submittedName>
        <fullName evidence="2">Aromatic prenyltransferase</fullName>
    </submittedName>
</protein>
<dbReference type="CDD" id="cd13929">
    <property type="entry name" value="PT-DMATS_CymD"/>
    <property type="match status" value="1"/>
</dbReference>
<dbReference type="PANTHER" id="PTHR40627:SF5">
    <property type="entry name" value="INDOLE PRENYLTRANSFERASE TDIB"/>
    <property type="match status" value="1"/>
</dbReference>
<dbReference type="AlphaFoldDB" id="A0AAD8PNE5"/>